<feature type="compositionally biased region" description="Polar residues" evidence="1">
    <location>
        <begin position="37"/>
        <end position="52"/>
    </location>
</feature>
<evidence type="ECO:0000256" key="1">
    <source>
        <dbReference type="SAM" id="MobiDB-lite"/>
    </source>
</evidence>
<keyword evidence="3" id="KW-1185">Reference proteome</keyword>
<comment type="caution">
    <text evidence="2">The sequence shown here is derived from an EMBL/GenBank/DDBJ whole genome shotgun (WGS) entry which is preliminary data.</text>
</comment>
<dbReference type="OrthoDB" id="1730630at2759"/>
<name>A0A830DMP5_9LAMI</name>
<feature type="region of interest" description="Disordered" evidence="1">
    <location>
        <begin position="32"/>
        <end position="52"/>
    </location>
</feature>
<proteinExistence type="predicted"/>
<organism evidence="2 3">
    <name type="scientific">Phtheirospermum japonicum</name>
    <dbReference type="NCBI Taxonomy" id="374723"/>
    <lineage>
        <taxon>Eukaryota</taxon>
        <taxon>Viridiplantae</taxon>
        <taxon>Streptophyta</taxon>
        <taxon>Embryophyta</taxon>
        <taxon>Tracheophyta</taxon>
        <taxon>Spermatophyta</taxon>
        <taxon>Magnoliopsida</taxon>
        <taxon>eudicotyledons</taxon>
        <taxon>Gunneridae</taxon>
        <taxon>Pentapetalae</taxon>
        <taxon>asterids</taxon>
        <taxon>lamiids</taxon>
        <taxon>Lamiales</taxon>
        <taxon>Orobanchaceae</taxon>
        <taxon>Orobanchaceae incertae sedis</taxon>
        <taxon>Phtheirospermum</taxon>
    </lineage>
</organism>
<protein>
    <submittedName>
        <fullName evidence="2">Protein da1-related 2</fullName>
    </submittedName>
</protein>
<dbReference type="EMBL" id="BMAC01007220">
    <property type="protein sequence ID" value="GFQ08574.1"/>
    <property type="molecule type" value="Genomic_DNA"/>
</dbReference>
<accession>A0A830DMP5</accession>
<dbReference type="AlphaFoldDB" id="A0A830DMP5"/>
<evidence type="ECO:0000313" key="2">
    <source>
        <dbReference type="EMBL" id="GFQ08574.1"/>
    </source>
</evidence>
<sequence length="180" mass="20836">MSSSDVNHLSQPCIYERKSRFMKWVSRLFKGGPGNNRRVTTGGPQPAQSFGDENTVWRAPVRSLDDRSRANKEKEELDRAIALSMAEDLKKPNGYKWRTDNEEDLARTVNDGFNSAPYPPYAPNDYYHRDYRMLSLAARVRYPITEHGGRDTYHKSCFKEADLIPNVKFVINLFLLMEWA</sequence>
<gene>
    <name evidence="2" type="ORF">PHJA_003001400</name>
</gene>
<dbReference type="Proteomes" id="UP000653305">
    <property type="component" value="Unassembled WGS sequence"/>
</dbReference>
<evidence type="ECO:0000313" key="3">
    <source>
        <dbReference type="Proteomes" id="UP000653305"/>
    </source>
</evidence>
<reference evidence="2" key="1">
    <citation type="submission" date="2020-07" db="EMBL/GenBank/DDBJ databases">
        <title>Ethylene signaling mediates host invasion by parasitic plants.</title>
        <authorList>
            <person name="Yoshida S."/>
        </authorList>
    </citation>
    <scope>NUCLEOTIDE SEQUENCE</scope>
    <source>
        <strain evidence="2">Okayama</strain>
    </source>
</reference>